<keyword evidence="2" id="KW-0812">Transmembrane</keyword>
<dbReference type="Proteomes" id="UP000799118">
    <property type="component" value="Unassembled WGS sequence"/>
</dbReference>
<proteinExistence type="predicted"/>
<feature type="compositionally biased region" description="Low complexity" evidence="1">
    <location>
        <begin position="85"/>
        <end position="95"/>
    </location>
</feature>
<evidence type="ECO:0000256" key="1">
    <source>
        <dbReference type="SAM" id="MobiDB-lite"/>
    </source>
</evidence>
<feature type="transmembrane region" description="Helical" evidence="2">
    <location>
        <begin position="157"/>
        <end position="174"/>
    </location>
</feature>
<sequence>MILNARSSALNLLLQLNNCTIFQLKDPQCGCTVSQEQNIASCYECSLGLQPGETSTRALQNLMLPYIENCALAGVTLPNITFTNSSSASTSTQVSQLEPNTATMSTRTSVGSGSTVRSTGSESASSSGHPTISSSVSGTPSASATKNSATRTNNNHFGLWIVGYSVFLVLLGLAL</sequence>
<evidence type="ECO:0000256" key="2">
    <source>
        <dbReference type="SAM" id="Phobius"/>
    </source>
</evidence>
<gene>
    <name evidence="3" type="ORF">BT96DRAFT_432581</name>
</gene>
<dbReference type="AlphaFoldDB" id="A0A6A4I2M3"/>
<evidence type="ECO:0000313" key="3">
    <source>
        <dbReference type="EMBL" id="KAE9404210.1"/>
    </source>
</evidence>
<dbReference type="EMBL" id="ML769418">
    <property type="protein sequence ID" value="KAE9404210.1"/>
    <property type="molecule type" value="Genomic_DNA"/>
</dbReference>
<feature type="compositionally biased region" description="Low complexity" evidence="1">
    <location>
        <begin position="105"/>
        <end position="145"/>
    </location>
</feature>
<name>A0A6A4I2M3_9AGAR</name>
<organism evidence="3 4">
    <name type="scientific">Gymnopus androsaceus JB14</name>
    <dbReference type="NCBI Taxonomy" id="1447944"/>
    <lineage>
        <taxon>Eukaryota</taxon>
        <taxon>Fungi</taxon>
        <taxon>Dikarya</taxon>
        <taxon>Basidiomycota</taxon>
        <taxon>Agaricomycotina</taxon>
        <taxon>Agaricomycetes</taxon>
        <taxon>Agaricomycetidae</taxon>
        <taxon>Agaricales</taxon>
        <taxon>Marasmiineae</taxon>
        <taxon>Omphalotaceae</taxon>
        <taxon>Gymnopus</taxon>
    </lineage>
</organism>
<protein>
    <submittedName>
        <fullName evidence="3">Uncharacterized protein</fullName>
    </submittedName>
</protein>
<reference evidence="3" key="1">
    <citation type="journal article" date="2019" name="Environ. Microbiol.">
        <title>Fungal ecological strategies reflected in gene transcription - a case study of two litter decomposers.</title>
        <authorList>
            <person name="Barbi F."/>
            <person name="Kohler A."/>
            <person name="Barry K."/>
            <person name="Baskaran P."/>
            <person name="Daum C."/>
            <person name="Fauchery L."/>
            <person name="Ihrmark K."/>
            <person name="Kuo A."/>
            <person name="LaButti K."/>
            <person name="Lipzen A."/>
            <person name="Morin E."/>
            <person name="Grigoriev I.V."/>
            <person name="Henrissat B."/>
            <person name="Lindahl B."/>
            <person name="Martin F."/>
        </authorList>
    </citation>
    <scope>NUCLEOTIDE SEQUENCE</scope>
    <source>
        <strain evidence="3">JB14</strain>
    </source>
</reference>
<accession>A0A6A4I2M3</accession>
<keyword evidence="2" id="KW-1133">Transmembrane helix</keyword>
<keyword evidence="4" id="KW-1185">Reference proteome</keyword>
<feature type="region of interest" description="Disordered" evidence="1">
    <location>
        <begin position="85"/>
        <end position="148"/>
    </location>
</feature>
<evidence type="ECO:0000313" key="4">
    <source>
        <dbReference type="Proteomes" id="UP000799118"/>
    </source>
</evidence>
<keyword evidence="2" id="KW-0472">Membrane</keyword>